<gene>
    <name evidence="2" type="ORF">AXG93_896s1000</name>
</gene>
<evidence type="ECO:0000256" key="1">
    <source>
        <dbReference type="SAM" id="MobiDB-lite"/>
    </source>
</evidence>
<dbReference type="EMBL" id="LVLJ01001139">
    <property type="protein sequence ID" value="OAE31221.1"/>
    <property type="molecule type" value="Genomic_DNA"/>
</dbReference>
<protein>
    <submittedName>
        <fullName evidence="2">Uncharacterized protein</fullName>
    </submittedName>
</protein>
<accession>A0A176WF43</accession>
<dbReference type="Proteomes" id="UP000077202">
    <property type="component" value="Unassembled WGS sequence"/>
</dbReference>
<dbReference type="AlphaFoldDB" id="A0A176WF43"/>
<proteinExistence type="predicted"/>
<comment type="caution">
    <text evidence="2">The sequence shown here is derived from an EMBL/GenBank/DDBJ whole genome shotgun (WGS) entry which is preliminary data.</text>
</comment>
<evidence type="ECO:0000313" key="2">
    <source>
        <dbReference type="EMBL" id="OAE31221.1"/>
    </source>
</evidence>
<feature type="compositionally biased region" description="Low complexity" evidence="1">
    <location>
        <begin position="17"/>
        <end position="27"/>
    </location>
</feature>
<keyword evidence="3" id="KW-1185">Reference proteome</keyword>
<sequence>MRKSPPMVFRLSRPRSETSSLSSSSSRFNFPTVVRNGQLFQLHRGQADMDAENRGKGSVPSPHDIGIEVGSSGNFGKCYSRTGTVVRSKGTIDLTICSLESDARRDDDGERKDSSFCFIIDRGA</sequence>
<evidence type="ECO:0000313" key="3">
    <source>
        <dbReference type="Proteomes" id="UP000077202"/>
    </source>
</evidence>
<organism evidence="2 3">
    <name type="scientific">Marchantia polymorpha subsp. ruderalis</name>
    <dbReference type="NCBI Taxonomy" id="1480154"/>
    <lineage>
        <taxon>Eukaryota</taxon>
        <taxon>Viridiplantae</taxon>
        <taxon>Streptophyta</taxon>
        <taxon>Embryophyta</taxon>
        <taxon>Marchantiophyta</taxon>
        <taxon>Marchantiopsida</taxon>
        <taxon>Marchantiidae</taxon>
        <taxon>Marchantiales</taxon>
        <taxon>Marchantiaceae</taxon>
        <taxon>Marchantia</taxon>
    </lineage>
</organism>
<reference evidence="2" key="1">
    <citation type="submission" date="2016-03" db="EMBL/GenBank/DDBJ databases">
        <title>Mechanisms controlling the formation of the plant cell surface in tip-growing cells are functionally conserved among land plants.</title>
        <authorList>
            <person name="Honkanen S."/>
            <person name="Jones V.A."/>
            <person name="Morieri G."/>
            <person name="Champion C."/>
            <person name="Hetherington A.J."/>
            <person name="Kelly S."/>
            <person name="Saint-Marcoux D."/>
            <person name="Proust H."/>
            <person name="Prescott H."/>
            <person name="Dolan L."/>
        </authorList>
    </citation>
    <scope>NUCLEOTIDE SEQUENCE [LARGE SCALE GENOMIC DNA]</scope>
    <source>
        <tissue evidence="2">Whole gametophyte</tissue>
    </source>
</reference>
<name>A0A176WF43_MARPO</name>
<feature type="region of interest" description="Disordered" evidence="1">
    <location>
        <begin position="1"/>
        <end position="27"/>
    </location>
</feature>